<dbReference type="AlphaFoldDB" id="A0A2M8FEQ8"/>
<comment type="caution">
    <text evidence="1">The sequence shown here is derived from an EMBL/GenBank/DDBJ whole genome shotgun (WGS) entry which is preliminary data.</text>
</comment>
<gene>
    <name evidence="1" type="ORF">CO026_02330</name>
</gene>
<protein>
    <submittedName>
        <fullName evidence="1">Uncharacterized protein</fullName>
    </submittedName>
</protein>
<sequence length="71" mass="8917">MNMHMDEKLLFRILRRMWYEQHYKGRQPAIAMRKYFSNKKLRMVQNTQPGDWARFKREALEWLANKRVKMN</sequence>
<name>A0A2M8FEQ8_9BACT</name>
<evidence type="ECO:0000313" key="2">
    <source>
        <dbReference type="Proteomes" id="UP000230391"/>
    </source>
</evidence>
<dbReference type="EMBL" id="PFRD01000085">
    <property type="protein sequence ID" value="PJC56065.1"/>
    <property type="molecule type" value="Genomic_DNA"/>
</dbReference>
<dbReference type="Proteomes" id="UP000230391">
    <property type="component" value="Unassembled WGS sequence"/>
</dbReference>
<evidence type="ECO:0000313" key="1">
    <source>
        <dbReference type="EMBL" id="PJC56065.1"/>
    </source>
</evidence>
<reference evidence="2" key="1">
    <citation type="submission" date="2017-09" db="EMBL/GenBank/DDBJ databases">
        <title>Depth-based differentiation of microbial function through sediment-hosted aquifers and enrichment of novel symbionts in the deep terrestrial subsurface.</title>
        <authorList>
            <person name="Probst A.J."/>
            <person name="Ladd B."/>
            <person name="Jarett J.K."/>
            <person name="Geller-Mcgrath D.E."/>
            <person name="Sieber C.M.K."/>
            <person name="Emerson J.B."/>
            <person name="Anantharaman K."/>
            <person name="Thomas B.C."/>
            <person name="Malmstrom R."/>
            <person name="Stieglmeier M."/>
            <person name="Klingl A."/>
            <person name="Woyke T."/>
            <person name="Ryan C.M."/>
            <person name="Banfield J.F."/>
        </authorList>
    </citation>
    <scope>NUCLEOTIDE SEQUENCE [LARGE SCALE GENOMIC DNA]</scope>
</reference>
<accession>A0A2M8FEQ8</accession>
<proteinExistence type="predicted"/>
<organism evidence="1 2">
    <name type="scientific">Candidatus Kaiserbacteria bacterium CG_4_9_14_0_2_um_filter_41_32</name>
    <dbReference type="NCBI Taxonomy" id="1974601"/>
    <lineage>
        <taxon>Bacteria</taxon>
        <taxon>Candidatus Kaiseribacteriota</taxon>
    </lineage>
</organism>